<dbReference type="NCBIfam" id="NF033563">
    <property type="entry name" value="transpos_IS30"/>
    <property type="match status" value="1"/>
</dbReference>
<dbReference type="InterPro" id="IPR036397">
    <property type="entry name" value="RNaseH_sf"/>
</dbReference>
<dbReference type="GO" id="GO:0032196">
    <property type="term" value="P:transposition"/>
    <property type="evidence" value="ECO:0007669"/>
    <property type="project" value="TreeGrafter"/>
</dbReference>
<dbReference type="Gene3D" id="3.30.420.10">
    <property type="entry name" value="Ribonuclease H-like superfamily/Ribonuclease H"/>
    <property type="match status" value="1"/>
</dbReference>
<dbReference type="InterPro" id="IPR001584">
    <property type="entry name" value="Integrase_cat-core"/>
</dbReference>
<dbReference type="EMBL" id="CYPU01000019">
    <property type="protein sequence ID" value="CUH46991.1"/>
    <property type="molecule type" value="Genomic_DNA"/>
</dbReference>
<sequence>MAGHKTFTLATDIDVFLCEPHSPWQRGTNENTNRLLRQYFPKGTDLSIHSQAKLSAVARQLNERPRKTLNYETPAERFNACVASTH</sequence>
<dbReference type="GO" id="GO:0003676">
    <property type="term" value="F:nucleic acid binding"/>
    <property type="evidence" value="ECO:0007669"/>
    <property type="project" value="InterPro"/>
</dbReference>
<dbReference type="InterPro" id="IPR051917">
    <property type="entry name" value="Transposase-Integrase"/>
</dbReference>
<evidence type="ECO:0000313" key="2">
    <source>
        <dbReference type="EMBL" id="CUH46991.1"/>
    </source>
</evidence>
<name>A0A0P1ECQ6_9RHOB</name>
<protein>
    <submittedName>
        <fullName evidence="2">Transposase, IS30 family</fullName>
    </submittedName>
</protein>
<dbReference type="Proteomes" id="UP000050783">
    <property type="component" value="Unassembled WGS sequence"/>
</dbReference>
<dbReference type="InterPro" id="IPR012337">
    <property type="entry name" value="RNaseH-like_sf"/>
</dbReference>
<gene>
    <name evidence="2" type="ORF">RUA4292_01158</name>
</gene>
<dbReference type="PANTHER" id="PTHR10948:SF23">
    <property type="entry name" value="TRANSPOSASE INSI FOR INSERTION SEQUENCE ELEMENT IS30A-RELATED"/>
    <property type="match status" value="1"/>
</dbReference>
<dbReference type="AlphaFoldDB" id="A0A0P1ECQ6"/>
<organism evidence="2 3">
    <name type="scientific">Ruegeria atlantica</name>
    <dbReference type="NCBI Taxonomy" id="81569"/>
    <lineage>
        <taxon>Bacteria</taxon>
        <taxon>Pseudomonadati</taxon>
        <taxon>Pseudomonadota</taxon>
        <taxon>Alphaproteobacteria</taxon>
        <taxon>Rhodobacterales</taxon>
        <taxon>Roseobacteraceae</taxon>
        <taxon>Ruegeria</taxon>
    </lineage>
</organism>
<proteinExistence type="predicted"/>
<evidence type="ECO:0000313" key="3">
    <source>
        <dbReference type="Proteomes" id="UP000050783"/>
    </source>
</evidence>
<reference evidence="2 3" key="1">
    <citation type="submission" date="2015-09" db="EMBL/GenBank/DDBJ databases">
        <authorList>
            <consortium name="Swine Surveillance"/>
        </authorList>
    </citation>
    <scope>NUCLEOTIDE SEQUENCE [LARGE SCALE GENOMIC DNA]</scope>
    <source>
        <strain evidence="2 3">CECT 4292</strain>
    </source>
</reference>
<evidence type="ECO:0000259" key="1">
    <source>
        <dbReference type="PROSITE" id="PS50994"/>
    </source>
</evidence>
<dbReference type="PANTHER" id="PTHR10948">
    <property type="entry name" value="TRANSPOSASE"/>
    <property type="match status" value="1"/>
</dbReference>
<dbReference type="PROSITE" id="PS50994">
    <property type="entry name" value="INTEGRASE"/>
    <property type="match status" value="1"/>
</dbReference>
<dbReference type="GO" id="GO:0004803">
    <property type="term" value="F:transposase activity"/>
    <property type="evidence" value="ECO:0007669"/>
    <property type="project" value="TreeGrafter"/>
</dbReference>
<dbReference type="InterPro" id="IPR053392">
    <property type="entry name" value="Transposase_IS30-like"/>
</dbReference>
<dbReference type="SUPFAM" id="SSF53098">
    <property type="entry name" value="Ribonuclease H-like"/>
    <property type="match status" value="1"/>
</dbReference>
<feature type="domain" description="Integrase catalytic" evidence="1">
    <location>
        <begin position="1"/>
        <end position="82"/>
    </location>
</feature>
<accession>A0A0P1ECQ6</accession>
<dbReference type="GO" id="GO:0015074">
    <property type="term" value="P:DNA integration"/>
    <property type="evidence" value="ECO:0007669"/>
    <property type="project" value="InterPro"/>
</dbReference>
<dbReference type="GO" id="GO:0005829">
    <property type="term" value="C:cytosol"/>
    <property type="evidence" value="ECO:0007669"/>
    <property type="project" value="TreeGrafter"/>
</dbReference>